<dbReference type="AlphaFoldDB" id="A0AAQ3TSA4"/>
<name>A0AAQ3TSA4_PASNO</name>
<dbReference type="EMBL" id="CP144750">
    <property type="protein sequence ID" value="WVZ78439.1"/>
    <property type="molecule type" value="Genomic_DNA"/>
</dbReference>
<protein>
    <recommendedName>
        <fullName evidence="3">ARM repeat superfamily protein</fullName>
    </recommendedName>
</protein>
<evidence type="ECO:0008006" key="3">
    <source>
        <dbReference type="Google" id="ProtNLM"/>
    </source>
</evidence>
<organism evidence="1 2">
    <name type="scientific">Paspalum notatum var. saurae</name>
    <dbReference type="NCBI Taxonomy" id="547442"/>
    <lineage>
        <taxon>Eukaryota</taxon>
        <taxon>Viridiplantae</taxon>
        <taxon>Streptophyta</taxon>
        <taxon>Embryophyta</taxon>
        <taxon>Tracheophyta</taxon>
        <taxon>Spermatophyta</taxon>
        <taxon>Magnoliopsida</taxon>
        <taxon>Liliopsida</taxon>
        <taxon>Poales</taxon>
        <taxon>Poaceae</taxon>
        <taxon>PACMAD clade</taxon>
        <taxon>Panicoideae</taxon>
        <taxon>Andropogonodae</taxon>
        <taxon>Paspaleae</taxon>
        <taxon>Paspalinae</taxon>
        <taxon>Paspalum</taxon>
    </lineage>
</organism>
<proteinExistence type="predicted"/>
<dbReference type="Proteomes" id="UP001341281">
    <property type="component" value="Chromosome 06"/>
</dbReference>
<sequence>MATHCTYINELRELISASTSTASAHGSAPLEVKLREVLPNLLRDYVVPSSDASEKELREVPALLKLVTYTAHKFPGVFYNGCAADVISVIARILPFLAEPKFRFSHDLIFNAVWSLLSILRTCDREAYRQFFMDAMAAVEDVLCVASMHDESPTGVPPGRCLLKCLCGSFSDILGSSGLYSDLPASCRPKNGPGVLVDLTGDARWRPFATSMIKLVNKCLTDGTLYVDGLVTMSFVSAACSILCYGDGSLHKVCFDFARIVATVMTAEILPLENMIRSITCILSQDVTGLSDIRDTEYDFSMGACLRALHSSCPGYIVECTAADIVNVLQRAIKTSRSEELQVAMYTAYKRIIELCSAQVMSGKNYLPKVGQKRISQDEESSFAKRQKMTESGFSSGIGFGPKEDYVYALLASLNSLIKCLSPDNYETYPLDPETAIEATQRNLLSFDVPLYFEALHTVMLLQYLFV</sequence>
<evidence type="ECO:0000313" key="1">
    <source>
        <dbReference type="EMBL" id="WVZ78439.1"/>
    </source>
</evidence>
<accession>A0AAQ3TSA4</accession>
<evidence type="ECO:0000313" key="2">
    <source>
        <dbReference type="Proteomes" id="UP001341281"/>
    </source>
</evidence>
<keyword evidence="2" id="KW-1185">Reference proteome</keyword>
<gene>
    <name evidence="1" type="ORF">U9M48_026148</name>
</gene>
<reference evidence="1 2" key="1">
    <citation type="submission" date="2024-02" db="EMBL/GenBank/DDBJ databases">
        <title>High-quality chromosome-scale genome assembly of Pensacola bahiagrass (Paspalum notatum Flugge var. saurae).</title>
        <authorList>
            <person name="Vega J.M."/>
            <person name="Podio M."/>
            <person name="Orjuela J."/>
            <person name="Siena L.A."/>
            <person name="Pessino S.C."/>
            <person name="Combes M.C."/>
            <person name="Mariac C."/>
            <person name="Albertini E."/>
            <person name="Pupilli F."/>
            <person name="Ortiz J.P.A."/>
            <person name="Leblanc O."/>
        </authorList>
    </citation>
    <scope>NUCLEOTIDE SEQUENCE [LARGE SCALE GENOMIC DNA]</scope>
    <source>
        <strain evidence="1">R1</strain>
        <tissue evidence="1">Leaf</tissue>
    </source>
</reference>